<dbReference type="PROSITE" id="PS51257">
    <property type="entry name" value="PROKAR_LIPOPROTEIN"/>
    <property type="match status" value="1"/>
</dbReference>
<accession>A0A382RJU0</accession>
<gene>
    <name evidence="1" type="ORF">METZ01_LOCUS350827</name>
</gene>
<sequence length="223" mass="25141">MTPDVPRFEQIRLALTVVALSVAAYGCAVSRAVDYEEVDIERAETEVSVNQLIDVGIMIFDPGIPKTAKEQQKELVFPDVRRAEARYMPYHLKNTLEGTGFWGSVWVIPGRSDAVDLLVWGRVDRSNGLEVRLRVGAWDAGGKEWLNKTYDAEVPAKAYAKFRDLSQDPYQNVYNEIANDLLKIRENLSDPEIETIRSIAELRYAADLVPIAFEDHLEQDGKG</sequence>
<proteinExistence type="predicted"/>
<dbReference type="AlphaFoldDB" id="A0A382RJU0"/>
<name>A0A382RJU0_9ZZZZ</name>
<reference evidence="1" key="1">
    <citation type="submission" date="2018-05" db="EMBL/GenBank/DDBJ databases">
        <authorList>
            <person name="Lanie J.A."/>
            <person name="Ng W.-L."/>
            <person name="Kazmierczak K.M."/>
            <person name="Andrzejewski T.M."/>
            <person name="Davidsen T.M."/>
            <person name="Wayne K.J."/>
            <person name="Tettelin H."/>
            <person name="Glass J.I."/>
            <person name="Rusch D."/>
            <person name="Podicherti R."/>
            <person name="Tsui H.-C.T."/>
            <person name="Winkler M.E."/>
        </authorList>
    </citation>
    <scope>NUCLEOTIDE SEQUENCE</scope>
</reference>
<protein>
    <submittedName>
        <fullName evidence="1">Uncharacterized protein</fullName>
    </submittedName>
</protein>
<evidence type="ECO:0000313" key="1">
    <source>
        <dbReference type="EMBL" id="SVC97973.1"/>
    </source>
</evidence>
<organism evidence="1">
    <name type="scientific">marine metagenome</name>
    <dbReference type="NCBI Taxonomy" id="408172"/>
    <lineage>
        <taxon>unclassified sequences</taxon>
        <taxon>metagenomes</taxon>
        <taxon>ecological metagenomes</taxon>
    </lineage>
</organism>
<feature type="non-terminal residue" evidence="1">
    <location>
        <position position="223"/>
    </location>
</feature>
<dbReference type="EMBL" id="UINC01122267">
    <property type="protein sequence ID" value="SVC97973.1"/>
    <property type="molecule type" value="Genomic_DNA"/>
</dbReference>